<dbReference type="InterPro" id="IPR010897">
    <property type="entry name" value="Spore_II_P"/>
</dbReference>
<dbReference type="Pfam" id="PF07454">
    <property type="entry name" value="SpoIIP"/>
    <property type="match status" value="1"/>
</dbReference>
<evidence type="ECO:0000256" key="1">
    <source>
        <dbReference type="SAM" id="Phobius"/>
    </source>
</evidence>
<feature type="transmembrane region" description="Helical" evidence="1">
    <location>
        <begin position="31"/>
        <end position="50"/>
    </location>
</feature>
<reference evidence="2" key="1">
    <citation type="submission" date="2016-08" db="EMBL/GenBank/DDBJ databases">
        <authorList>
            <person name="Seilhamer J.J."/>
        </authorList>
    </citation>
    <scope>NUCLEOTIDE SEQUENCE</scope>
    <source>
        <strain evidence="2">86</strain>
    </source>
</reference>
<accession>A0A212LS22</accession>
<dbReference type="AlphaFoldDB" id="A0A212LS22"/>
<gene>
    <name evidence="2" type="primary">spoIIP</name>
    <name evidence="2" type="ORF">KL86SPO_30464</name>
</gene>
<dbReference type="EMBL" id="FMJE01000003">
    <property type="protein sequence ID" value="SCM80286.1"/>
    <property type="molecule type" value="Genomic_DNA"/>
</dbReference>
<proteinExistence type="predicted"/>
<name>A0A212LS22_9FIRM</name>
<keyword evidence="1" id="KW-0812">Transmembrane</keyword>
<keyword evidence="1" id="KW-1133">Transmembrane helix</keyword>
<protein>
    <submittedName>
        <fullName evidence="2">Stage II sporulation P</fullName>
    </submittedName>
</protein>
<evidence type="ECO:0000313" key="2">
    <source>
        <dbReference type="EMBL" id="SCM80286.1"/>
    </source>
</evidence>
<sequence>MVTRKERKQRNQSRHWSNFLRFYGIYRISNIAFIVVMMVISGGLFFGTYLNLTQSAIPVSGKAVYYGQYMPALWPKGKDVLISGIPGFSLTFQPQSIIKITPAPSDENFANKIVRVFAGVDFRDLRSLVSQEIPFILAFKKPVSPAVSATTLPNFPVFDTKTVAITDKPLVGIYHTHTAEAFIPNSGVTHRPGGQHGEIVEVGAALAKQLEKNGVKAVHSTTIHDYPSFMKAYGPSEITAQKMLAENPSIQMIFDIHRDADKRENVTLIANELPMAKITIVVATGQQDLPQPHWQQNHAFAKLIDAKLNAKFPGLCRGIQLVEWRYNQHLHPRALLIEVGSQESSKEEAMRSMEILGDILAEILAENR</sequence>
<dbReference type="RefSeq" id="WP_288183760.1">
    <property type="nucleotide sequence ID" value="NZ_LT608335.1"/>
</dbReference>
<keyword evidence="1" id="KW-0472">Membrane</keyword>
<organism evidence="2">
    <name type="scientific">uncultured Sporomusa sp</name>
    <dbReference type="NCBI Taxonomy" id="307249"/>
    <lineage>
        <taxon>Bacteria</taxon>
        <taxon>Bacillati</taxon>
        <taxon>Bacillota</taxon>
        <taxon>Negativicutes</taxon>
        <taxon>Selenomonadales</taxon>
        <taxon>Sporomusaceae</taxon>
        <taxon>Sporomusa</taxon>
        <taxon>environmental samples</taxon>
    </lineage>
</organism>
<dbReference type="NCBIfam" id="TIGR02867">
    <property type="entry name" value="spore_II_P"/>
    <property type="match status" value="1"/>
</dbReference>